<proteinExistence type="predicted"/>
<evidence type="ECO:0000256" key="1">
    <source>
        <dbReference type="SAM" id="MobiDB-lite"/>
    </source>
</evidence>
<dbReference type="EMBL" id="JARPUR010000008">
    <property type="protein sequence ID" value="KAK4872092.1"/>
    <property type="molecule type" value="Genomic_DNA"/>
</dbReference>
<sequence length="84" mass="10496">MEMKHLRKIAGKTKWDHVRNKTIKKEIRQTPILERIKDKNLLWYGHVMRMNNDRLTKRIMEEGKPRNRKRGRPRRKWLDQIEEH</sequence>
<reference evidence="3" key="1">
    <citation type="submission" date="2023-01" db="EMBL/GenBank/DDBJ databases">
        <title>Key to firefly adult light organ development and bioluminescence: homeobox transcription factors regulate luciferase expression and transportation to peroxisome.</title>
        <authorList>
            <person name="Fu X."/>
        </authorList>
    </citation>
    <scope>NUCLEOTIDE SEQUENCE [LARGE SCALE GENOMIC DNA]</scope>
</reference>
<dbReference type="Proteomes" id="UP001353858">
    <property type="component" value="Unassembled WGS sequence"/>
</dbReference>
<evidence type="ECO:0000313" key="3">
    <source>
        <dbReference type="Proteomes" id="UP001353858"/>
    </source>
</evidence>
<evidence type="ECO:0000313" key="2">
    <source>
        <dbReference type="EMBL" id="KAK4872092.1"/>
    </source>
</evidence>
<accession>A0AAN7PNY4</accession>
<name>A0AAN7PNY4_9COLE</name>
<protein>
    <recommendedName>
        <fullName evidence="4">Endonuclease-reverse transcriptase</fullName>
    </recommendedName>
</protein>
<feature type="region of interest" description="Disordered" evidence="1">
    <location>
        <begin position="59"/>
        <end position="84"/>
    </location>
</feature>
<evidence type="ECO:0008006" key="4">
    <source>
        <dbReference type="Google" id="ProtNLM"/>
    </source>
</evidence>
<organism evidence="2 3">
    <name type="scientific">Aquatica leii</name>
    <dbReference type="NCBI Taxonomy" id="1421715"/>
    <lineage>
        <taxon>Eukaryota</taxon>
        <taxon>Metazoa</taxon>
        <taxon>Ecdysozoa</taxon>
        <taxon>Arthropoda</taxon>
        <taxon>Hexapoda</taxon>
        <taxon>Insecta</taxon>
        <taxon>Pterygota</taxon>
        <taxon>Neoptera</taxon>
        <taxon>Endopterygota</taxon>
        <taxon>Coleoptera</taxon>
        <taxon>Polyphaga</taxon>
        <taxon>Elateriformia</taxon>
        <taxon>Elateroidea</taxon>
        <taxon>Lampyridae</taxon>
        <taxon>Luciolinae</taxon>
        <taxon>Aquatica</taxon>
    </lineage>
</organism>
<gene>
    <name evidence="2" type="ORF">RN001_016216</name>
</gene>
<keyword evidence="3" id="KW-1185">Reference proteome</keyword>
<dbReference type="AlphaFoldDB" id="A0AAN7PNY4"/>
<comment type="caution">
    <text evidence="2">The sequence shown here is derived from an EMBL/GenBank/DDBJ whole genome shotgun (WGS) entry which is preliminary data.</text>
</comment>
<feature type="compositionally biased region" description="Basic residues" evidence="1">
    <location>
        <begin position="66"/>
        <end position="75"/>
    </location>
</feature>